<reference evidence="1 3" key="1">
    <citation type="submission" date="2008-03" db="EMBL/GenBank/DDBJ databases">
        <title>Annotation of Ixodes scapularis.</title>
        <authorList>
            <consortium name="Ixodes scapularis Genome Project Consortium"/>
            <person name="Caler E."/>
            <person name="Hannick L.I."/>
            <person name="Bidwell S."/>
            <person name="Joardar V."/>
            <person name="Thiagarajan M."/>
            <person name="Amedeo P."/>
            <person name="Galinsky K.J."/>
            <person name="Schobel S."/>
            <person name="Inman J."/>
            <person name="Hostetler J."/>
            <person name="Miller J."/>
            <person name="Hammond M."/>
            <person name="Megy K."/>
            <person name="Lawson D."/>
            <person name="Kodira C."/>
            <person name="Sutton G."/>
            <person name="Meyer J."/>
            <person name="Hill C.A."/>
            <person name="Birren B."/>
            <person name="Nene V."/>
            <person name="Collins F."/>
            <person name="Alarcon-Chaidez F."/>
            <person name="Wikel S."/>
            <person name="Strausberg R."/>
        </authorList>
    </citation>
    <scope>NUCLEOTIDE SEQUENCE [LARGE SCALE GENOMIC DNA]</scope>
    <source>
        <strain evidence="3">Wikel</strain>
        <strain evidence="1">Wikel colony</strain>
    </source>
</reference>
<dbReference type="EMBL" id="ABJB010179786">
    <property type="status" value="NOT_ANNOTATED_CDS"/>
    <property type="molecule type" value="Genomic_DNA"/>
</dbReference>
<organism>
    <name type="scientific">Ixodes scapularis</name>
    <name type="common">Black-legged tick</name>
    <name type="synonym">Deer tick</name>
    <dbReference type="NCBI Taxonomy" id="6945"/>
    <lineage>
        <taxon>Eukaryota</taxon>
        <taxon>Metazoa</taxon>
        <taxon>Ecdysozoa</taxon>
        <taxon>Arthropoda</taxon>
        <taxon>Chelicerata</taxon>
        <taxon>Arachnida</taxon>
        <taxon>Acari</taxon>
        <taxon>Parasitiformes</taxon>
        <taxon>Ixodida</taxon>
        <taxon>Ixodoidea</taxon>
        <taxon>Ixodidae</taxon>
        <taxon>Ixodinae</taxon>
        <taxon>Ixodes</taxon>
    </lineage>
</organism>
<dbReference type="VEuPathDB" id="VectorBase:ISCI012056"/>
<accession>B7QAX2</accession>
<evidence type="ECO:0000313" key="1">
    <source>
        <dbReference type="EMBL" id="EEC15994.1"/>
    </source>
</evidence>
<feature type="non-terminal residue" evidence="1">
    <location>
        <position position="54"/>
    </location>
</feature>
<name>B7QAX2_IXOSC</name>
<evidence type="ECO:0000313" key="2">
    <source>
        <dbReference type="EnsemblMetazoa" id="ISCW012056-PA"/>
    </source>
</evidence>
<dbReference type="HOGENOM" id="CLU_3056414_0_0_1"/>
<dbReference type="EMBL" id="DS897022">
    <property type="protein sequence ID" value="EEC15994.1"/>
    <property type="molecule type" value="Genomic_DNA"/>
</dbReference>
<evidence type="ECO:0000313" key="3">
    <source>
        <dbReference type="Proteomes" id="UP000001555"/>
    </source>
</evidence>
<sequence>MFLTDRVLQKSVRQDTATHRAHLWRIPGQAQDHYRQAHSIRPWRQSCPAGTDGE</sequence>
<dbReference type="InParanoid" id="B7QAX2"/>
<dbReference type="EnsemblMetazoa" id="ISCW012056-RA">
    <property type="protein sequence ID" value="ISCW012056-PA"/>
    <property type="gene ID" value="ISCW012056"/>
</dbReference>
<dbReference type="VEuPathDB" id="VectorBase:ISCW012056"/>
<protein>
    <submittedName>
        <fullName evidence="1 2">Uncharacterized protein</fullName>
    </submittedName>
</protein>
<reference evidence="2" key="2">
    <citation type="submission" date="2020-05" db="UniProtKB">
        <authorList>
            <consortium name="EnsemblMetazoa"/>
        </authorList>
    </citation>
    <scope>IDENTIFICATION</scope>
    <source>
        <strain evidence="2">wikel</strain>
    </source>
</reference>
<keyword evidence="3" id="KW-1185">Reference proteome</keyword>
<dbReference type="PaxDb" id="6945-B7QAX2"/>
<dbReference type="Proteomes" id="UP000001555">
    <property type="component" value="Unassembled WGS sequence"/>
</dbReference>
<proteinExistence type="predicted"/>
<dbReference type="AlphaFoldDB" id="B7QAX2"/>
<gene>
    <name evidence="1" type="ORF">IscW_ISCW012056</name>
</gene>